<dbReference type="Proteomes" id="UP000325375">
    <property type="component" value="Unassembled WGS sequence"/>
</dbReference>
<sequence>MTGSTATPAKPRKARGAEPSGTTTFDVLVLATMSAGKTSFINALIGQELLYTANEATTACVTRVEHRQGARRFSGACYCYNDTELASLHSPSVALLKDWNANAEVKRISLAGTFKVLPRPAPGLVFHDTPGPNNSQDENHARLMLEAIRTVSFNALCYVLNASQLGTCDDRLLLEQLREELAAKPAQPIYFILNKVDLLDPEKGESIQGYVHNAQRYLRDIGFEQPIIIPTMASAALYARKALSAETLTRAQRSKLRQVLDDLEVNKRDLLNATVVPEVVKRRVFTSLNNLERRQRTKALDTRAYDKNQLHQLVTISGLKTVEALIHHQRRLDEQP</sequence>
<dbReference type="GO" id="GO:0003924">
    <property type="term" value="F:GTPase activity"/>
    <property type="evidence" value="ECO:0007669"/>
    <property type="project" value="InterPro"/>
</dbReference>
<evidence type="ECO:0000256" key="5">
    <source>
        <dbReference type="ARBA" id="ARBA00023136"/>
    </source>
</evidence>
<dbReference type="InterPro" id="IPR045063">
    <property type="entry name" value="Dynamin_N"/>
</dbReference>
<accession>A0A5E7DC77</accession>
<dbReference type="EMBL" id="CABVHX010000017">
    <property type="protein sequence ID" value="VVO14950.1"/>
    <property type="molecule type" value="Genomic_DNA"/>
</dbReference>
<evidence type="ECO:0000256" key="6">
    <source>
        <dbReference type="SAM" id="MobiDB-lite"/>
    </source>
</evidence>
<feature type="domain" description="Dynamin N-terminal" evidence="7">
    <location>
        <begin position="27"/>
        <end position="195"/>
    </location>
</feature>
<reference evidence="8 9" key="1">
    <citation type="submission" date="2019-09" db="EMBL/GenBank/DDBJ databases">
        <authorList>
            <person name="Chandra G."/>
            <person name="Truman W A."/>
        </authorList>
    </citation>
    <scope>NUCLEOTIDE SEQUENCE [LARGE SCALE GENOMIC DNA]</scope>
    <source>
        <strain evidence="8">PS718</strain>
    </source>
</reference>
<dbReference type="Gene3D" id="3.40.50.300">
    <property type="entry name" value="P-loop containing nucleotide triphosphate hydrolases"/>
    <property type="match status" value="1"/>
</dbReference>
<feature type="region of interest" description="Disordered" evidence="6">
    <location>
        <begin position="1"/>
        <end position="20"/>
    </location>
</feature>
<dbReference type="GO" id="GO:0016020">
    <property type="term" value="C:membrane"/>
    <property type="evidence" value="ECO:0007669"/>
    <property type="project" value="UniProtKB-SubCell"/>
</dbReference>
<dbReference type="SUPFAM" id="SSF52540">
    <property type="entry name" value="P-loop containing nucleoside triphosphate hydrolases"/>
    <property type="match status" value="1"/>
</dbReference>
<dbReference type="GO" id="GO:0005525">
    <property type="term" value="F:GTP binding"/>
    <property type="evidence" value="ECO:0007669"/>
    <property type="project" value="UniProtKB-KW"/>
</dbReference>
<proteinExistence type="predicted"/>
<evidence type="ECO:0000313" key="8">
    <source>
        <dbReference type="EMBL" id="VVO14950.1"/>
    </source>
</evidence>
<evidence type="ECO:0000256" key="4">
    <source>
        <dbReference type="ARBA" id="ARBA00023134"/>
    </source>
</evidence>
<protein>
    <recommendedName>
        <fullName evidence="7">Dynamin N-terminal domain-containing protein</fullName>
    </recommendedName>
</protein>
<comment type="subcellular location">
    <subcellularLocation>
        <location evidence="1">Membrane</location>
    </subcellularLocation>
</comment>
<keyword evidence="2" id="KW-0547">Nucleotide-binding</keyword>
<evidence type="ECO:0000256" key="1">
    <source>
        <dbReference type="ARBA" id="ARBA00004370"/>
    </source>
</evidence>
<evidence type="ECO:0000256" key="3">
    <source>
        <dbReference type="ARBA" id="ARBA00022801"/>
    </source>
</evidence>
<dbReference type="InterPro" id="IPR027094">
    <property type="entry name" value="Mitofusin_fam"/>
</dbReference>
<name>A0A5E7DC77_PSEFL</name>
<evidence type="ECO:0000256" key="2">
    <source>
        <dbReference type="ARBA" id="ARBA00022741"/>
    </source>
</evidence>
<dbReference type="RefSeq" id="WP_412071148.1">
    <property type="nucleotide sequence ID" value="NZ_CABVHX010000017.1"/>
</dbReference>
<organism evidence="8 9">
    <name type="scientific">Pseudomonas fluorescens</name>
    <dbReference type="NCBI Taxonomy" id="294"/>
    <lineage>
        <taxon>Bacteria</taxon>
        <taxon>Pseudomonadati</taxon>
        <taxon>Pseudomonadota</taxon>
        <taxon>Gammaproteobacteria</taxon>
        <taxon>Pseudomonadales</taxon>
        <taxon>Pseudomonadaceae</taxon>
        <taxon>Pseudomonas</taxon>
    </lineage>
</organism>
<dbReference type="AlphaFoldDB" id="A0A5E7DC77"/>
<gene>
    <name evidence="8" type="ORF">PS718_03739</name>
</gene>
<evidence type="ECO:0000259" key="7">
    <source>
        <dbReference type="Pfam" id="PF00350"/>
    </source>
</evidence>
<dbReference type="PANTHER" id="PTHR10465:SF0">
    <property type="entry name" value="SARCALUMENIN"/>
    <property type="match status" value="1"/>
</dbReference>
<keyword evidence="3" id="KW-0378">Hydrolase</keyword>
<keyword evidence="5" id="KW-0472">Membrane</keyword>
<evidence type="ECO:0000313" key="9">
    <source>
        <dbReference type="Proteomes" id="UP000325375"/>
    </source>
</evidence>
<dbReference type="Pfam" id="PF00350">
    <property type="entry name" value="Dynamin_N"/>
    <property type="match status" value="1"/>
</dbReference>
<dbReference type="InterPro" id="IPR027417">
    <property type="entry name" value="P-loop_NTPase"/>
</dbReference>
<dbReference type="GO" id="GO:0008053">
    <property type="term" value="P:mitochondrial fusion"/>
    <property type="evidence" value="ECO:0007669"/>
    <property type="project" value="TreeGrafter"/>
</dbReference>
<dbReference type="PANTHER" id="PTHR10465">
    <property type="entry name" value="TRANSMEMBRANE GTPASE FZO1"/>
    <property type="match status" value="1"/>
</dbReference>
<keyword evidence="4" id="KW-0342">GTP-binding</keyword>